<evidence type="ECO:0000313" key="2">
    <source>
        <dbReference type="EMBL" id="KAJ5249319.1"/>
    </source>
</evidence>
<evidence type="ECO:0000256" key="1">
    <source>
        <dbReference type="SAM" id="MobiDB-lite"/>
    </source>
</evidence>
<dbReference type="AlphaFoldDB" id="A0A9W9TZ63"/>
<dbReference type="GeneID" id="83197370"/>
<dbReference type="EMBL" id="JAPQKS010000001">
    <property type="protein sequence ID" value="KAJ5249319.1"/>
    <property type="molecule type" value="Genomic_DNA"/>
</dbReference>
<sequence length="195" mass="21631">MPHGHVTNYPLSMSNKAYRMPSFSPKGALWTSRGIFAIGGCTAPSRFPTPVCILARHPSVSEVRDAPCRLFQEAWTENHMGHGRQPGKPIGGRGRMGTRVTALEGRQTFLQERLRSAIHADGDQIRGLEGIPSQRRQRTKGAQHLRVETVISEHRDPEEGAPGWQRTAGTAKPKRRVRGVGWKGGMVERRTGRVI</sequence>
<proteinExistence type="predicted"/>
<protein>
    <submittedName>
        <fullName evidence="2">Uncharacterized protein</fullName>
    </submittedName>
</protein>
<comment type="caution">
    <text evidence="2">The sequence shown here is derived from an EMBL/GenBank/DDBJ whole genome shotgun (WGS) entry which is preliminary data.</text>
</comment>
<feature type="region of interest" description="Disordered" evidence="1">
    <location>
        <begin position="154"/>
        <end position="176"/>
    </location>
</feature>
<organism evidence="2 3">
    <name type="scientific">Penicillium chermesinum</name>
    <dbReference type="NCBI Taxonomy" id="63820"/>
    <lineage>
        <taxon>Eukaryota</taxon>
        <taxon>Fungi</taxon>
        <taxon>Dikarya</taxon>
        <taxon>Ascomycota</taxon>
        <taxon>Pezizomycotina</taxon>
        <taxon>Eurotiomycetes</taxon>
        <taxon>Eurotiomycetidae</taxon>
        <taxon>Eurotiales</taxon>
        <taxon>Aspergillaceae</taxon>
        <taxon>Penicillium</taxon>
    </lineage>
</organism>
<gene>
    <name evidence="2" type="ORF">N7468_000770</name>
</gene>
<dbReference type="Proteomes" id="UP001150941">
    <property type="component" value="Unassembled WGS sequence"/>
</dbReference>
<reference evidence="2" key="1">
    <citation type="submission" date="2022-11" db="EMBL/GenBank/DDBJ databases">
        <authorList>
            <person name="Petersen C."/>
        </authorList>
    </citation>
    <scope>NUCLEOTIDE SEQUENCE</scope>
    <source>
        <strain evidence="2">IBT 19713</strain>
    </source>
</reference>
<name>A0A9W9TZ63_9EURO</name>
<dbReference type="RefSeq" id="XP_058336098.1">
    <property type="nucleotide sequence ID" value="XM_058470067.1"/>
</dbReference>
<keyword evidence="3" id="KW-1185">Reference proteome</keyword>
<evidence type="ECO:0000313" key="3">
    <source>
        <dbReference type="Proteomes" id="UP001150941"/>
    </source>
</evidence>
<accession>A0A9W9TZ63</accession>
<reference evidence="2" key="2">
    <citation type="journal article" date="2023" name="IMA Fungus">
        <title>Comparative genomic study of the Penicillium genus elucidates a diverse pangenome and 15 lateral gene transfer events.</title>
        <authorList>
            <person name="Petersen C."/>
            <person name="Sorensen T."/>
            <person name="Nielsen M.R."/>
            <person name="Sondergaard T.E."/>
            <person name="Sorensen J.L."/>
            <person name="Fitzpatrick D.A."/>
            <person name="Frisvad J.C."/>
            <person name="Nielsen K.L."/>
        </authorList>
    </citation>
    <scope>NUCLEOTIDE SEQUENCE</scope>
    <source>
        <strain evidence="2">IBT 19713</strain>
    </source>
</reference>